<keyword evidence="4 5" id="KW-0720">Serine protease</keyword>
<dbReference type="PANTHER" id="PTHR43806">
    <property type="entry name" value="PEPTIDASE S8"/>
    <property type="match status" value="1"/>
</dbReference>
<dbReference type="RefSeq" id="WP_147061875.1">
    <property type="nucleotide sequence ID" value="NZ_BAABDN010000001.1"/>
</dbReference>
<dbReference type="PRINTS" id="PR00723">
    <property type="entry name" value="SUBTILISIN"/>
</dbReference>
<protein>
    <recommendedName>
        <fullName evidence="8">Peptidase S8/S53 domain-containing protein</fullName>
    </recommendedName>
</protein>
<gene>
    <name evidence="9" type="ORF">KLO01_03920</name>
</gene>
<dbReference type="PROSITE" id="PS00136">
    <property type="entry name" value="SUBTILASE_ASP"/>
    <property type="match status" value="1"/>
</dbReference>
<dbReference type="EMBL" id="BKBA01000003">
    <property type="protein sequence ID" value="GEQ12345.1"/>
    <property type="molecule type" value="Genomic_DNA"/>
</dbReference>
<comment type="caution">
    <text evidence="9">The sequence shown here is derived from an EMBL/GenBank/DDBJ whole genome shotgun (WGS) entry which is preliminary data.</text>
</comment>
<evidence type="ECO:0000313" key="9">
    <source>
        <dbReference type="EMBL" id="GEQ12345.1"/>
    </source>
</evidence>
<dbReference type="GO" id="GO:0006508">
    <property type="term" value="P:proteolysis"/>
    <property type="evidence" value="ECO:0007669"/>
    <property type="project" value="UniProtKB-KW"/>
</dbReference>
<evidence type="ECO:0000256" key="4">
    <source>
        <dbReference type="ARBA" id="ARBA00022825"/>
    </source>
</evidence>
<dbReference type="PROSITE" id="PS00138">
    <property type="entry name" value="SUBTILASE_SER"/>
    <property type="match status" value="1"/>
</dbReference>
<organism evidence="9 10">
    <name type="scientific">Knoellia locipacati</name>
    <dbReference type="NCBI Taxonomy" id="882824"/>
    <lineage>
        <taxon>Bacteria</taxon>
        <taxon>Bacillati</taxon>
        <taxon>Actinomycetota</taxon>
        <taxon>Actinomycetes</taxon>
        <taxon>Micrococcales</taxon>
        <taxon>Intrasporangiaceae</taxon>
        <taxon>Knoellia</taxon>
    </lineage>
</organism>
<keyword evidence="10" id="KW-1185">Reference proteome</keyword>
<keyword evidence="2 5" id="KW-0645">Protease</keyword>
<comment type="similarity">
    <text evidence="1 5 6">Belongs to the peptidase S8 family.</text>
</comment>
<evidence type="ECO:0000256" key="2">
    <source>
        <dbReference type="ARBA" id="ARBA00022670"/>
    </source>
</evidence>
<dbReference type="GO" id="GO:0004252">
    <property type="term" value="F:serine-type endopeptidase activity"/>
    <property type="evidence" value="ECO:0007669"/>
    <property type="project" value="UniProtKB-UniRule"/>
</dbReference>
<name>A0A512SWR0_9MICO</name>
<keyword evidence="7" id="KW-0732">Signal</keyword>
<evidence type="ECO:0000256" key="1">
    <source>
        <dbReference type="ARBA" id="ARBA00011073"/>
    </source>
</evidence>
<evidence type="ECO:0000313" key="10">
    <source>
        <dbReference type="Proteomes" id="UP000321793"/>
    </source>
</evidence>
<dbReference type="InterPro" id="IPR050131">
    <property type="entry name" value="Peptidase_S8_subtilisin-like"/>
</dbReference>
<dbReference type="InterPro" id="IPR036852">
    <property type="entry name" value="Peptidase_S8/S53_dom_sf"/>
</dbReference>
<dbReference type="PROSITE" id="PS51892">
    <property type="entry name" value="SUBTILASE"/>
    <property type="match status" value="1"/>
</dbReference>
<feature type="domain" description="Peptidase S8/S53" evidence="8">
    <location>
        <begin position="55"/>
        <end position="342"/>
    </location>
</feature>
<dbReference type="Gene3D" id="3.40.50.200">
    <property type="entry name" value="Peptidase S8/S53 domain"/>
    <property type="match status" value="1"/>
</dbReference>
<evidence type="ECO:0000256" key="7">
    <source>
        <dbReference type="SAM" id="SignalP"/>
    </source>
</evidence>
<feature type="chain" id="PRO_5022132263" description="Peptidase S8/S53 domain-containing protein" evidence="7">
    <location>
        <begin position="29"/>
        <end position="354"/>
    </location>
</feature>
<proteinExistence type="inferred from homology"/>
<dbReference type="InterPro" id="IPR015500">
    <property type="entry name" value="Peptidase_S8_subtilisin-rel"/>
</dbReference>
<feature type="active site" description="Charge relay system" evidence="5">
    <location>
        <position position="112"/>
    </location>
</feature>
<feature type="active site" description="Charge relay system" evidence="5">
    <location>
        <position position="293"/>
    </location>
</feature>
<dbReference type="Pfam" id="PF00082">
    <property type="entry name" value="Peptidase_S8"/>
    <property type="match status" value="1"/>
</dbReference>
<feature type="signal peptide" evidence="7">
    <location>
        <begin position="1"/>
        <end position="28"/>
    </location>
</feature>
<dbReference type="PROSITE" id="PS00137">
    <property type="entry name" value="SUBTILASE_HIS"/>
    <property type="match status" value="1"/>
</dbReference>
<evidence type="ECO:0000256" key="5">
    <source>
        <dbReference type="PROSITE-ProRule" id="PRU01240"/>
    </source>
</evidence>
<dbReference type="SUPFAM" id="SSF52743">
    <property type="entry name" value="Subtilisin-like"/>
    <property type="match status" value="1"/>
</dbReference>
<sequence length="354" mass="35416">MRALRRTTALAGVLGLTALVASATPASAATNDPLRGKQWGLTQVRAEQAWPTSRGAGATIAVVDTGVDLTHPDLAAKLVPGATFVGCTGGATVCSDGNWKGVDGVGQEPDAHGTHVSGIAAAITDNGTGVAGVAPDARIMPIKVLEDGSGNTADIARGIRWAADHGADVINLSLGSLPGTQVLSIVGVDPEVEEAIDYARTKGAVSVIAAGNTSTIACTSPGFSSSGICVGSTDKNELHSAFSELPIKPDLKVVSAPGGFAFGACDDDVWSTVPTEATSGCGVAGYDAFAGTSMATPHVAGVAALLLAQGRTVDQTEKAILTTARTPVLGLRGQFSPLYGYGVVDAQAAVASAR</sequence>
<dbReference type="PANTHER" id="PTHR43806:SF11">
    <property type="entry name" value="CEREVISIN-RELATED"/>
    <property type="match status" value="1"/>
</dbReference>
<feature type="active site" description="Charge relay system" evidence="5">
    <location>
        <position position="64"/>
    </location>
</feature>
<reference evidence="9 10" key="1">
    <citation type="submission" date="2019-07" db="EMBL/GenBank/DDBJ databases">
        <title>Whole genome shotgun sequence of Knoellia locipacati NBRC 109775.</title>
        <authorList>
            <person name="Hosoyama A."/>
            <person name="Uohara A."/>
            <person name="Ohji S."/>
            <person name="Ichikawa N."/>
        </authorList>
    </citation>
    <scope>NUCLEOTIDE SEQUENCE [LARGE SCALE GENOMIC DNA]</scope>
    <source>
        <strain evidence="9 10">NBRC 109775</strain>
    </source>
</reference>
<accession>A0A512SWR0</accession>
<dbReference type="OrthoDB" id="9813435at2"/>
<dbReference type="InterPro" id="IPR023827">
    <property type="entry name" value="Peptidase_S8_Asp-AS"/>
</dbReference>
<dbReference type="Proteomes" id="UP000321793">
    <property type="component" value="Unassembled WGS sequence"/>
</dbReference>
<dbReference type="InterPro" id="IPR023828">
    <property type="entry name" value="Peptidase_S8_Ser-AS"/>
</dbReference>
<keyword evidence="3 5" id="KW-0378">Hydrolase</keyword>
<dbReference type="AlphaFoldDB" id="A0A512SWR0"/>
<evidence type="ECO:0000256" key="6">
    <source>
        <dbReference type="RuleBase" id="RU003355"/>
    </source>
</evidence>
<dbReference type="InterPro" id="IPR000209">
    <property type="entry name" value="Peptidase_S8/S53_dom"/>
</dbReference>
<evidence type="ECO:0000259" key="8">
    <source>
        <dbReference type="Pfam" id="PF00082"/>
    </source>
</evidence>
<dbReference type="InterPro" id="IPR022398">
    <property type="entry name" value="Peptidase_S8_His-AS"/>
</dbReference>
<evidence type="ECO:0000256" key="3">
    <source>
        <dbReference type="ARBA" id="ARBA00022801"/>
    </source>
</evidence>